<reference evidence="1" key="1">
    <citation type="submission" date="2016-07" db="EMBL/GenBank/DDBJ databases">
        <authorList>
            <person name="Bretaudeau A."/>
        </authorList>
    </citation>
    <scope>NUCLEOTIDE SEQUENCE</scope>
    <source>
        <strain evidence="1">Rice</strain>
        <tissue evidence="1">Whole body</tissue>
    </source>
</reference>
<evidence type="ECO:0000313" key="1">
    <source>
        <dbReference type="EMBL" id="SOQ56709.1"/>
    </source>
</evidence>
<accession>A0A2H1WUG3</accession>
<proteinExistence type="predicted"/>
<dbReference type="EMBL" id="ODYU01011146">
    <property type="protein sequence ID" value="SOQ56709.1"/>
    <property type="molecule type" value="Genomic_DNA"/>
</dbReference>
<gene>
    <name evidence="1" type="ORF">SFRICE_009613</name>
</gene>
<sequence length="116" mass="13334">MYEKLMEKYTTPTPVIELSDHLMLSNRRRSCTLETPEALQVHCWPFEGRNLRVVGERVLGRLGRGFVECLVGLMVARDLGFDSRIGSSMESELCPVHGNRLTPYYMELITQLVEMK</sequence>
<organism evidence="1">
    <name type="scientific">Spodoptera frugiperda</name>
    <name type="common">Fall armyworm</name>
    <dbReference type="NCBI Taxonomy" id="7108"/>
    <lineage>
        <taxon>Eukaryota</taxon>
        <taxon>Metazoa</taxon>
        <taxon>Ecdysozoa</taxon>
        <taxon>Arthropoda</taxon>
        <taxon>Hexapoda</taxon>
        <taxon>Insecta</taxon>
        <taxon>Pterygota</taxon>
        <taxon>Neoptera</taxon>
        <taxon>Endopterygota</taxon>
        <taxon>Lepidoptera</taxon>
        <taxon>Glossata</taxon>
        <taxon>Ditrysia</taxon>
        <taxon>Noctuoidea</taxon>
        <taxon>Noctuidae</taxon>
        <taxon>Amphipyrinae</taxon>
        <taxon>Spodoptera</taxon>
    </lineage>
</organism>
<dbReference type="AlphaFoldDB" id="A0A2H1WUG3"/>
<protein>
    <submittedName>
        <fullName evidence="1">SFRICE_009613</fullName>
    </submittedName>
</protein>
<name>A0A2H1WUG3_SPOFR</name>